<sequence length="320" mass="35029">MVVRESSPQIVTFGESMALFMPEEHKSIERAATLEQSFGGAESNVAIGLARLGSSVGWFGALGDDPFGKLIMKTLRGEGVDISRVRFNGDAPTGMMFREHVAGRLAVHYFRKGSAASRMKPEDLDEDYIRGAKLLHVTGITCALSEDCRRTVRRAVDIAKEAGVLVSFDPNLRLKLWSIEEARETLLPLAADADYFLPGWDELKLLYDTDEYAEIKERLNALKGVSIVKGMGDATIVLDKGVETAIPFYPAEQVVDTVGAGDGFCAGFLAGIMKGLAPIESVRLASINGSLVVQMRGDWEALPEWEVVEQRMSAKAWVER</sequence>
<dbReference type="AlphaFoldDB" id="A0A371PJN8"/>
<evidence type="ECO:0000256" key="2">
    <source>
        <dbReference type="ARBA" id="ARBA00022679"/>
    </source>
</evidence>
<organism evidence="5 6">
    <name type="scientific">Paenibacillus paeoniae</name>
    <dbReference type="NCBI Taxonomy" id="2292705"/>
    <lineage>
        <taxon>Bacteria</taxon>
        <taxon>Bacillati</taxon>
        <taxon>Bacillota</taxon>
        <taxon>Bacilli</taxon>
        <taxon>Bacillales</taxon>
        <taxon>Paenibacillaceae</taxon>
        <taxon>Paenibacillus</taxon>
    </lineage>
</organism>
<dbReference type="Gene3D" id="3.40.1190.20">
    <property type="match status" value="1"/>
</dbReference>
<evidence type="ECO:0000259" key="4">
    <source>
        <dbReference type="Pfam" id="PF00294"/>
    </source>
</evidence>
<dbReference type="CDD" id="cd01166">
    <property type="entry name" value="KdgK"/>
    <property type="match status" value="1"/>
</dbReference>
<dbReference type="GO" id="GO:0016301">
    <property type="term" value="F:kinase activity"/>
    <property type="evidence" value="ECO:0007669"/>
    <property type="project" value="UniProtKB-KW"/>
</dbReference>
<proteinExistence type="inferred from homology"/>
<dbReference type="PANTHER" id="PTHR43320:SF2">
    <property type="entry name" value="2-DEHYDRO-3-DEOXYGLUCONOKINASE_2-DEHYDRO-3-DEOXYGALACTONOKINASE"/>
    <property type="match status" value="1"/>
</dbReference>
<dbReference type="InterPro" id="IPR011611">
    <property type="entry name" value="PfkB_dom"/>
</dbReference>
<dbReference type="EMBL" id="QUBQ01000001">
    <property type="protein sequence ID" value="REK75879.1"/>
    <property type="molecule type" value="Genomic_DNA"/>
</dbReference>
<dbReference type="InterPro" id="IPR029056">
    <property type="entry name" value="Ribokinase-like"/>
</dbReference>
<dbReference type="InterPro" id="IPR002173">
    <property type="entry name" value="Carboh/pur_kinase_PfkB_CS"/>
</dbReference>
<name>A0A371PJN8_9BACL</name>
<comment type="similarity">
    <text evidence="1">Belongs to the carbohydrate kinase PfkB family.</text>
</comment>
<evidence type="ECO:0000313" key="6">
    <source>
        <dbReference type="Proteomes" id="UP000261905"/>
    </source>
</evidence>
<evidence type="ECO:0000256" key="3">
    <source>
        <dbReference type="ARBA" id="ARBA00022777"/>
    </source>
</evidence>
<dbReference type="OrthoDB" id="9813569at2"/>
<gene>
    <name evidence="5" type="ORF">DX130_02035</name>
</gene>
<dbReference type="InterPro" id="IPR052700">
    <property type="entry name" value="Carb_kinase_PfkB-like"/>
</dbReference>
<keyword evidence="6" id="KW-1185">Reference proteome</keyword>
<accession>A0A371PJN8</accession>
<keyword evidence="3 5" id="KW-0418">Kinase</keyword>
<evidence type="ECO:0000256" key="1">
    <source>
        <dbReference type="ARBA" id="ARBA00010688"/>
    </source>
</evidence>
<dbReference type="Pfam" id="PF00294">
    <property type="entry name" value="PfkB"/>
    <property type="match status" value="1"/>
</dbReference>
<comment type="caution">
    <text evidence="5">The sequence shown here is derived from an EMBL/GenBank/DDBJ whole genome shotgun (WGS) entry which is preliminary data.</text>
</comment>
<keyword evidence="2" id="KW-0808">Transferase</keyword>
<protein>
    <submittedName>
        <fullName evidence="5">Sugar kinase</fullName>
    </submittedName>
</protein>
<dbReference type="SUPFAM" id="SSF53613">
    <property type="entry name" value="Ribokinase-like"/>
    <property type="match status" value="1"/>
</dbReference>
<evidence type="ECO:0000313" key="5">
    <source>
        <dbReference type="EMBL" id="REK75879.1"/>
    </source>
</evidence>
<dbReference type="RefSeq" id="WP_116042424.1">
    <property type="nucleotide sequence ID" value="NZ_QUBQ01000001.1"/>
</dbReference>
<dbReference type="PROSITE" id="PS00584">
    <property type="entry name" value="PFKB_KINASES_2"/>
    <property type="match status" value="1"/>
</dbReference>
<feature type="domain" description="Carbohydrate kinase PfkB" evidence="4">
    <location>
        <begin position="9"/>
        <end position="303"/>
    </location>
</feature>
<reference evidence="5 6" key="1">
    <citation type="submission" date="2018-08" db="EMBL/GenBank/DDBJ databases">
        <title>Paenibacillus sp. M4BSY-1, whole genome shotgun sequence.</title>
        <authorList>
            <person name="Tuo L."/>
        </authorList>
    </citation>
    <scope>NUCLEOTIDE SEQUENCE [LARGE SCALE GENOMIC DNA]</scope>
    <source>
        <strain evidence="5 6">M4BSY-1</strain>
    </source>
</reference>
<dbReference type="Proteomes" id="UP000261905">
    <property type="component" value="Unassembled WGS sequence"/>
</dbReference>
<dbReference type="PANTHER" id="PTHR43320">
    <property type="entry name" value="SUGAR KINASE"/>
    <property type="match status" value="1"/>
</dbReference>